<reference evidence="2" key="1">
    <citation type="submission" date="2015-04" db="UniProtKB">
        <authorList>
            <consortium name="EnsemblPlants"/>
        </authorList>
    </citation>
    <scope>IDENTIFICATION</scope>
</reference>
<evidence type="ECO:0000313" key="3">
    <source>
        <dbReference type="Proteomes" id="UP000026962"/>
    </source>
</evidence>
<evidence type="ECO:0000256" key="1">
    <source>
        <dbReference type="SAM" id="MobiDB-lite"/>
    </source>
</evidence>
<name>A0A0E0L8K9_ORYPU</name>
<proteinExistence type="predicted"/>
<keyword evidence="3" id="KW-1185">Reference proteome</keyword>
<dbReference type="HOGENOM" id="CLU_154151_0_0_1"/>
<dbReference type="Proteomes" id="UP000026962">
    <property type="component" value="Chromosome 6"/>
</dbReference>
<protein>
    <submittedName>
        <fullName evidence="2">Uncharacterized protein</fullName>
    </submittedName>
</protein>
<feature type="region of interest" description="Disordered" evidence="1">
    <location>
        <begin position="48"/>
        <end position="80"/>
    </location>
</feature>
<feature type="compositionally biased region" description="Basic and acidic residues" evidence="1">
    <location>
        <begin position="51"/>
        <end position="63"/>
    </location>
</feature>
<accession>A0A0E0L8K9</accession>
<dbReference type="EnsemblPlants" id="OPUNC06G04990.2">
    <property type="protein sequence ID" value="OPUNC06G04990.2"/>
    <property type="gene ID" value="OPUNC06G04990"/>
</dbReference>
<dbReference type="AlphaFoldDB" id="A0A0E0L8K9"/>
<reference evidence="2" key="2">
    <citation type="submission" date="2018-05" db="EMBL/GenBank/DDBJ databases">
        <title>OpunRS2 (Oryza punctata Reference Sequence Version 2).</title>
        <authorList>
            <person name="Zhang J."/>
            <person name="Kudrna D."/>
            <person name="Lee S."/>
            <person name="Talag J."/>
            <person name="Welchert J."/>
            <person name="Wing R.A."/>
        </authorList>
    </citation>
    <scope>NUCLEOTIDE SEQUENCE [LARGE SCALE GENOMIC DNA]</scope>
</reference>
<organism evidence="2">
    <name type="scientific">Oryza punctata</name>
    <name type="common">Red rice</name>
    <dbReference type="NCBI Taxonomy" id="4537"/>
    <lineage>
        <taxon>Eukaryota</taxon>
        <taxon>Viridiplantae</taxon>
        <taxon>Streptophyta</taxon>
        <taxon>Embryophyta</taxon>
        <taxon>Tracheophyta</taxon>
        <taxon>Spermatophyta</taxon>
        <taxon>Magnoliopsida</taxon>
        <taxon>Liliopsida</taxon>
        <taxon>Poales</taxon>
        <taxon>Poaceae</taxon>
        <taxon>BOP clade</taxon>
        <taxon>Oryzoideae</taxon>
        <taxon>Oryzeae</taxon>
        <taxon>Oryzinae</taxon>
        <taxon>Oryza</taxon>
    </lineage>
</organism>
<sequence>MIWSAGAATTVIEVDGGRSHRRRGGGASVVARYLVAGRSVMGMVVPSREPTMMRRLPDREPMRRPWMPPSPMPNKPVSSGMPPCCADIEAPFACQASLVASEIE</sequence>
<evidence type="ECO:0000313" key="2">
    <source>
        <dbReference type="EnsemblPlants" id="OPUNC06G04990.2"/>
    </source>
</evidence>
<dbReference type="Gramene" id="OPUNC06G04990.2">
    <property type="protein sequence ID" value="OPUNC06G04990.2"/>
    <property type="gene ID" value="OPUNC06G04990"/>
</dbReference>